<dbReference type="GO" id="GO:0034028">
    <property type="term" value="F:5-(carboxyamino)imidazole ribonucleotide synthase activity"/>
    <property type="evidence" value="ECO:0007669"/>
    <property type="project" value="UniProtKB-UniRule"/>
</dbReference>
<keyword evidence="1 5" id="KW-0436">Ligase</keyword>
<keyword evidence="3 5" id="KW-0658">Purine biosynthesis</keyword>
<dbReference type="GO" id="GO:0006189">
    <property type="term" value="P:'de novo' IMP biosynthetic process"/>
    <property type="evidence" value="ECO:0007669"/>
    <property type="project" value="UniProtKB-UniRule"/>
</dbReference>
<dbReference type="SUPFAM" id="SSF52440">
    <property type="entry name" value="PreATP-grasp domain"/>
    <property type="match status" value="1"/>
</dbReference>
<dbReference type="PANTHER" id="PTHR11609:SF5">
    <property type="entry name" value="PHOSPHORIBOSYLAMINOIMIDAZOLE CARBOXYLASE"/>
    <property type="match status" value="1"/>
</dbReference>
<evidence type="ECO:0000256" key="3">
    <source>
        <dbReference type="ARBA" id="ARBA00022755"/>
    </source>
</evidence>
<dbReference type="HAMAP" id="MF_01928">
    <property type="entry name" value="PurK"/>
    <property type="match status" value="1"/>
</dbReference>
<evidence type="ECO:0000256" key="5">
    <source>
        <dbReference type="HAMAP-Rule" id="MF_01928"/>
    </source>
</evidence>
<dbReference type="NCBIfam" id="TIGR01161">
    <property type="entry name" value="purK"/>
    <property type="match status" value="1"/>
</dbReference>
<feature type="binding site" evidence="5">
    <location>
        <begin position="182"/>
        <end position="185"/>
    </location>
    <ligand>
        <name>ATP</name>
        <dbReference type="ChEBI" id="CHEBI:30616"/>
    </ligand>
</feature>
<dbReference type="GO" id="GO:0004638">
    <property type="term" value="F:phosphoribosylaminoimidazole carboxylase activity"/>
    <property type="evidence" value="ECO:0007669"/>
    <property type="project" value="InterPro"/>
</dbReference>
<evidence type="ECO:0000313" key="10">
    <source>
        <dbReference type="Proteomes" id="UP001058016"/>
    </source>
</evidence>
<dbReference type="InterPro" id="IPR011054">
    <property type="entry name" value="Rudment_hybrid_motif"/>
</dbReference>
<feature type="binding site" evidence="5">
    <location>
        <position position="107"/>
    </location>
    <ligand>
        <name>ATP</name>
        <dbReference type="ChEBI" id="CHEBI:30616"/>
    </ligand>
</feature>
<comment type="similarity">
    <text evidence="5 6">Belongs to the PurK/PurT family.</text>
</comment>
<keyword evidence="10" id="KW-1185">Reference proteome</keyword>
<dbReference type="GO" id="GO:0005524">
    <property type="term" value="F:ATP binding"/>
    <property type="evidence" value="ECO:0007669"/>
    <property type="project" value="UniProtKB-UniRule"/>
</dbReference>
<feature type="domain" description="ATP-grasp" evidence="7">
    <location>
        <begin position="111"/>
        <end position="296"/>
    </location>
</feature>
<protein>
    <recommendedName>
        <fullName evidence="5 6">N5-carboxyaminoimidazole ribonucleotide synthase</fullName>
        <shortName evidence="5 6">N5-CAIR synthase</shortName>
        <ecNumber evidence="5 6">6.3.4.18</ecNumber>
    </recommendedName>
    <alternativeName>
        <fullName evidence="5 6">5-(carboxyamino)imidazole ribonucleotide synthetase</fullName>
    </alternativeName>
</protein>
<dbReference type="PANTHER" id="PTHR11609">
    <property type="entry name" value="PURINE BIOSYNTHESIS PROTEIN 6/7, PUR6/7"/>
    <property type="match status" value="1"/>
</dbReference>
<dbReference type="Pfam" id="PF02222">
    <property type="entry name" value="ATP-grasp"/>
    <property type="match status" value="1"/>
</dbReference>
<dbReference type="InterPro" id="IPR054350">
    <property type="entry name" value="PurT/PurK_preATP-grasp"/>
</dbReference>
<dbReference type="Proteomes" id="UP001058072">
    <property type="component" value="Chromosome"/>
</dbReference>
<gene>
    <name evidence="5 6 9" type="primary">purK</name>
    <name evidence="8" type="ORF">J0J69_08465</name>
    <name evidence="9" type="ORF">J0J70_05525</name>
</gene>
<comment type="pathway">
    <text evidence="5 6">Purine metabolism; IMP biosynthesis via de novo pathway; 5-amino-1-(5-phospho-D-ribosyl)imidazole-4-carboxylate from 5-amino-1-(5-phospho-D-ribosyl)imidazole (N5-CAIR route): step 1/2.</text>
</comment>
<dbReference type="PROSITE" id="PS50975">
    <property type="entry name" value="ATP_GRASP"/>
    <property type="match status" value="1"/>
</dbReference>
<dbReference type="AlphaFoldDB" id="A0A9Q9FG88"/>
<dbReference type="SUPFAM" id="SSF51246">
    <property type="entry name" value="Rudiment single hybrid motif"/>
    <property type="match status" value="1"/>
</dbReference>
<dbReference type="Pfam" id="PF17769">
    <property type="entry name" value="PurK_C"/>
    <property type="match status" value="1"/>
</dbReference>
<comment type="function">
    <text evidence="6">Catalyzes the ATP-dependent conversion of 5-aminoimidazole ribonucleotide (AIR) and HCO(3)- to N5-carboxyaminoimidazole ribonucleotide (N5-CAIR).</text>
</comment>
<accession>A0A9Q9FG88</accession>
<dbReference type="Gene3D" id="3.40.50.20">
    <property type="match status" value="1"/>
</dbReference>
<evidence type="ECO:0000256" key="1">
    <source>
        <dbReference type="ARBA" id="ARBA00022598"/>
    </source>
</evidence>
<dbReference type="RefSeq" id="WP_212724651.1">
    <property type="nucleotide sequence ID" value="NZ_CP071249.1"/>
</dbReference>
<evidence type="ECO:0000313" key="9">
    <source>
        <dbReference type="EMBL" id="UUF09417.1"/>
    </source>
</evidence>
<dbReference type="FunFam" id="3.30.470.20:FF:000029">
    <property type="entry name" value="N5-carboxyaminoimidazole ribonucleotide synthase"/>
    <property type="match status" value="1"/>
</dbReference>
<feature type="binding site" evidence="5">
    <location>
        <position position="147"/>
    </location>
    <ligand>
        <name>ATP</name>
        <dbReference type="ChEBI" id="CHEBI:30616"/>
    </ligand>
</feature>
<dbReference type="GO" id="GO:0046872">
    <property type="term" value="F:metal ion binding"/>
    <property type="evidence" value="ECO:0007669"/>
    <property type="project" value="InterPro"/>
</dbReference>
<reference evidence="9 10" key="1">
    <citation type="submission" date="2021-03" db="EMBL/GenBank/DDBJ databases">
        <title>Comparative Genomics and Metabolomics in the genus Turicibacter.</title>
        <authorList>
            <person name="Maki J."/>
            <person name="Looft T."/>
        </authorList>
    </citation>
    <scope>NUCLEOTIDE SEQUENCE</scope>
    <source>
        <strain evidence="9">ISU324</strain>
        <strain evidence="8 10">MMM721</strain>
    </source>
</reference>
<comment type="function">
    <text evidence="5">Catalyzes the ATP-dependent conversion of 5-aminoimidazole ribonucleotide (AIR) and HCO(3)(-) to N5-carboxyaminoimidazole ribonucleotide (N5-CAIR).</text>
</comment>
<dbReference type="EC" id="6.3.4.18" evidence="5 6"/>
<feature type="binding site" evidence="5">
    <location>
        <position position="190"/>
    </location>
    <ligand>
        <name>ATP</name>
        <dbReference type="ChEBI" id="CHEBI:30616"/>
    </ligand>
</feature>
<dbReference type="Proteomes" id="UP001058016">
    <property type="component" value="Chromosome"/>
</dbReference>
<dbReference type="Gene3D" id="3.30.470.20">
    <property type="entry name" value="ATP-grasp fold, B domain"/>
    <property type="match status" value="1"/>
</dbReference>
<feature type="binding site" evidence="5">
    <location>
        <begin position="266"/>
        <end position="267"/>
    </location>
    <ligand>
        <name>ATP</name>
        <dbReference type="ChEBI" id="CHEBI:30616"/>
    </ligand>
</feature>
<dbReference type="InterPro" id="IPR013815">
    <property type="entry name" value="ATP_grasp_subdomain_1"/>
</dbReference>
<dbReference type="NCBIfam" id="NF004675">
    <property type="entry name" value="PRK06019.1-1"/>
    <property type="match status" value="1"/>
</dbReference>
<evidence type="ECO:0000313" key="11">
    <source>
        <dbReference type="Proteomes" id="UP001058072"/>
    </source>
</evidence>
<evidence type="ECO:0000256" key="2">
    <source>
        <dbReference type="ARBA" id="ARBA00022741"/>
    </source>
</evidence>
<dbReference type="InterPro" id="IPR016185">
    <property type="entry name" value="PreATP-grasp_dom_sf"/>
</dbReference>
<dbReference type="Pfam" id="PF22660">
    <property type="entry name" value="RS_preATP-grasp-like"/>
    <property type="match status" value="1"/>
</dbReference>
<feature type="binding site" evidence="5">
    <location>
        <begin position="152"/>
        <end position="158"/>
    </location>
    <ligand>
        <name>ATP</name>
        <dbReference type="ChEBI" id="CHEBI:30616"/>
    </ligand>
</feature>
<proteinExistence type="inferred from homology"/>
<comment type="catalytic activity">
    <reaction evidence="5 6">
        <text>5-amino-1-(5-phospho-beta-D-ribosyl)imidazole + hydrogencarbonate + ATP = 5-carboxyamino-1-(5-phospho-D-ribosyl)imidazole + ADP + phosphate + 2 H(+)</text>
        <dbReference type="Rhea" id="RHEA:19317"/>
        <dbReference type="ChEBI" id="CHEBI:15378"/>
        <dbReference type="ChEBI" id="CHEBI:17544"/>
        <dbReference type="ChEBI" id="CHEBI:30616"/>
        <dbReference type="ChEBI" id="CHEBI:43474"/>
        <dbReference type="ChEBI" id="CHEBI:58730"/>
        <dbReference type="ChEBI" id="CHEBI:137981"/>
        <dbReference type="ChEBI" id="CHEBI:456216"/>
        <dbReference type="EC" id="6.3.4.18"/>
    </reaction>
</comment>
<keyword evidence="2 5" id="KW-0547">Nucleotide-binding</keyword>
<dbReference type="GO" id="GO:0005829">
    <property type="term" value="C:cytosol"/>
    <property type="evidence" value="ECO:0007669"/>
    <property type="project" value="TreeGrafter"/>
</dbReference>
<dbReference type="InterPro" id="IPR003135">
    <property type="entry name" value="ATP-grasp_carboxylate-amine"/>
</dbReference>
<dbReference type="Gene3D" id="3.30.1490.20">
    <property type="entry name" value="ATP-grasp fold, A domain"/>
    <property type="match status" value="1"/>
</dbReference>
<name>A0A9Q9FG88_9FIRM</name>
<dbReference type="InterPro" id="IPR011761">
    <property type="entry name" value="ATP-grasp"/>
</dbReference>
<keyword evidence="4 5" id="KW-0067">ATP-binding</keyword>
<evidence type="ECO:0000313" key="8">
    <source>
        <dbReference type="EMBL" id="UUF05130.1"/>
    </source>
</evidence>
<dbReference type="InterPro" id="IPR040686">
    <property type="entry name" value="PurK_C"/>
</dbReference>
<evidence type="ECO:0000256" key="6">
    <source>
        <dbReference type="RuleBase" id="RU361200"/>
    </source>
</evidence>
<evidence type="ECO:0000259" key="7">
    <source>
        <dbReference type="PROSITE" id="PS50975"/>
    </source>
</evidence>
<dbReference type="EMBL" id="CP071249">
    <property type="protein sequence ID" value="UUF05130.1"/>
    <property type="molecule type" value="Genomic_DNA"/>
</dbReference>
<comment type="subunit">
    <text evidence="5 6">Homodimer.</text>
</comment>
<dbReference type="NCBIfam" id="NF004676">
    <property type="entry name" value="PRK06019.1-2"/>
    <property type="match status" value="1"/>
</dbReference>
<organism evidence="9 11">
    <name type="scientific">Turicibacter bilis</name>
    <dbReference type="NCBI Taxonomy" id="2735723"/>
    <lineage>
        <taxon>Bacteria</taxon>
        <taxon>Bacillati</taxon>
        <taxon>Bacillota</taxon>
        <taxon>Erysipelotrichia</taxon>
        <taxon>Erysipelotrichales</taxon>
        <taxon>Turicibacteraceae</taxon>
        <taxon>Turicibacter</taxon>
    </lineage>
</organism>
<dbReference type="InterPro" id="IPR005875">
    <property type="entry name" value="PurK"/>
</dbReference>
<dbReference type="SUPFAM" id="SSF56059">
    <property type="entry name" value="Glutathione synthetase ATP-binding domain-like"/>
    <property type="match status" value="1"/>
</dbReference>
<feature type="binding site" evidence="5">
    <location>
        <position position="213"/>
    </location>
    <ligand>
        <name>ATP</name>
        <dbReference type="ChEBI" id="CHEBI:30616"/>
    </ligand>
</feature>
<dbReference type="EMBL" id="CP071250">
    <property type="protein sequence ID" value="UUF09417.1"/>
    <property type="molecule type" value="Genomic_DNA"/>
</dbReference>
<dbReference type="NCBIfam" id="NF004679">
    <property type="entry name" value="PRK06019.1-5"/>
    <property type="match status" value="1"/>
</dbReference>
<sequence length="376" mass="41764">MTNLILPPSTIGIIGGGQLGRMMAISAKQMGYKVAVLEPAALGPLAQVADLEINAPYDSEEALTQLLAVSDVVTYEFENIDSHVVEKLASAGYIPQGYRPLAMTQHRYIEKTSINNCGFKTAPFEKVDNFNDLKNAIKKIGYPSILKTVSGGYDGKGQWTLKSDSDLENVHSVVENQNCILEGFVPFTKEISVIVTRGTNDQVETFPVVENIHQNQILHLSIVPARIDANLAKKAEEVAATLIEKLDFVGTLAIEMFVVEDDIIINELAPRPHNSGHYTIDACNVSQFEQHIRAVCGLPLIKPTLIQPAIMVNLLGQHVEYTLNMWTKPEFSDAKLHLYGKEEMRANRKVGHLTFMNDFETKLEETVNQFLINFPK</sequence>
<evidence type="ECO:0000256" key="4">
    <source>
        <dbReference type="ARBA" id="ARBA00022840"/>
    </source>
</evidence>
<dbReference type="FunFam" id="3.30.1490.20:FF:000015">
    <property type="entry name" value="N5-carboxyaminoimidazole ribonucleotide synthase"/>
    <property type="match status" value="1"/>
</dbReference>